<evidence type="ECO:0000313" key="2">
    <source>
        <dbReference type="EMBL" id="ALN80608.1"/>
    </source>
</evidence>
<dbReference type="AlphaFoldDB" id="A0A0S2FAQ5"/>
<keyword evidence="3" id="KW-1185">Reference proteome</keyword>
<protein>
    <recommendedName>
        <fullName evidence="4">Lipoprotein</fullName>
    </recommendedName>
</protein>
<accession>A0A0S2FAQ5</accession>
<dbReference type="EMBL" id="CP011129">
    <property type="protein sequence ID" value="ALN80608.1"/>
    <property type="molecule type" value="Genomic_DNA"/>
</dbReference>
<evidence type="ECO:0000313" key="3">
    <source>
        <dbReference type="Proteomes" id="UP000060787"/>
    </source>
</evidence>
<name>A0A0S2FAQ5_LYSAN</name>
<dbReference type="PROSITE" id="PS51257">
    <property type="entry name" value="PROKAR_LIPOPROTEIN"/>
    <property type="match status" value="1"/>
</dbReference>
<reference evidence="2 3" key="1">
    <citation type="journal article" date="2015" name="BMC Genomics">
        <title>Comparative genomics and metabolic profiling of the genus Lysobacter.</title>
        <authorList>
            <person name="de Bruijn I."/>
            <person name="Cheng X."/>
            <person name="de Jager V."/>
            <person name="Exposito R.G."/>
            <person name="Watrous J."/>
            <person name="Patel N."/>
            <person name="Postma J."/>
            <person name="Dorrestein P.C."/>
            <person name="Kobayashi D."/>
            <person name="Raaijmakers J.M."/>
        </authorList>
    </citation>
    <scope>NUCLEOTIDE SEQUENCE [LARGE SCALE GENOMIC DNA]</scope>
    <source>
        <strain evidence="2 3">76</strain>
    </source>
</reference>
<gene>
    <name evidence="2" type="ORF">LA76x_2478</name>
</gene>
<sequence length="358" mass="38595">MRKIAVLSLMLGLAACQSGTDAAPADTAAAKNAGAESGASAVPASASETQKATAERAFAALRKLEPGFERLGFEHLIGDLDRDSHDDVVVLFGQGTPDATMAASKKLVVLMSRGQDFQALPQAGMPEFCPELDKISSGRLYLRAIDICSAARPKTTDYYVYAWNGQTVAQAEHQSRQQRVLAELAELGRAFRMRDKNIVLGRMNFPLEAVGLPIYETELEKVAKAAGGKIDRAMAEKHYTDLFPDSRADTYAETIEQVIGQTFQSEPDGTLVGMRKRQQGKTEEAYSISIRPDPDADREEGNHDLIDAEVSVIAAAAEEVEVADGEGGKSVERQEGAESLILHLIDGRLRLAAFNVAG</sequence>
<dbReference type="PATRIC" id="fig|84531.8.peg.2488"/>
<keyword evidence="1" id="KW-0732">Signal</keyword>
<dbReference type="RefSeq" id="WP_057917866.1">
    <property type="nucleotide sequence ID" value="NZ_CP011129.1"/>
</dbReference>
<evidence type="ECO:0000256" key="1">
    <source>
        <dbReference type="SAM" id="SignalP"/>
    </source>
</evidence>
<dbReference type="STRING" id="84531.LA76x_2478"/>
<proteinExistence type="predicted"/>
<dbReference type="KEGG" id="lab:LA76x_2478"/>
<evidence type="ECO:0008006" key="4">
    <source>
        <dbReference type="Google" id="ProtNLM"/>
    </source>
</evidence>
<feature type="signal peptide" evidence="1">
    <location>
        <begin position="1"/>
        <end position="22"/>
    </location>
</feature>
<organism evidence="2 3">
    <name type="scientific">Lysobacter antibioticus</name>
    <dbReference type="NCBI Taxonomy" id="84531"/>
    <lineage>
        <taxon>Bacteria</taxon>
        <taxon>Pseudomonadati</taxon>
        <taxon>Pseudomonadota</taxon>
        <taxon>Gammaproteobacteria</taxon>
        <taxon>Lysobacterales</taxon>
        <taxon>Lysobacteraceae</taxon>
        <taxon>Lysobacter</taxon>
    </lineage>
</organism>
<feature type="chain" id="PRO_5006597008" description="Lipoprotein" evidence="1">
    <location>
        <begin position="23"/>
        <end position="358"/>
    </location>
</feature>
<dbReference type="Proteomes" id="UP000060787">
    <property type="component" value="Chromosome"/>
</dbReference>